<dbReference type="EMBL" id="LSSN01001326">
    <property type="protein sequence ID" value="OMJ20099.1"/>
    <property type="molecule type" value="Genomic_DNA"/>
</dbReference>
<protein>
    <submittedName>
        <fullName evidence="1">Uncharacterized protein</fullName>
    </submittedName>
</protein>
<dbReference type="Proteomes" id="UP000187283">
    <property type="component" value="Unassembled WGS sequence"/>
</dbReference>
<keyword evidence="3" id="KW-1185">Reference proteome</keyword>
<gene>
    <name evidence="2" type="ORF">AYI70_g4331</name>
    <name evidence="1" type="ORF">AYI70_g6528</name>
</gene>
<comment type="caution">
    <text evidence="1">The sequence shown here is derived from an EMBL/GenBank/DDBJ whole genome shotgun (WGS) entry which is preliminary data.</text>
</comment>
<evidence type="ECO:0000313" key="3">
    <source>
        <dbReference type="Proteomes" id="UP000187283"/>
    </source>
</evidence>
<organism evidence="1 3">
    <name type="scientific">Smittium culicis</name>
    <dbReference type="NCBI Taxonomy" id="133412"/>
    <lineage>
        <taxon>Eukaryota</taxon>
        <taxon>Fungi</taxon>
        <taxon>Fungi incertae sedis</taxon>
        <taxon>Zoopagomycota</taxon>
        <taxon>Kickxellomycotina</taxon>
        <taxon>Harpellomycetes</taxon>
        <taxon>Harpellales</taxon>
        <taxon>Legeriomycetaceae</taxon>
        <taxon>Smittium</taxon>
    </lineage>
</organism>
<sequence>MTTPSDRSGFSGRKDWPLHAFNLCTQSNRLWASGSVSVTVDVNDFFLEIHIFFNSISLLNTSLPGSKAIDIARAFPIKLTRHFDVIDTVFKIFSKYL</sequence>
<evidence type="ECO:0000313" key="2">
    <source>
        <dbReference type="EMBL" id="OMJ20099.1"/>
    </source>
</evidence>
<evidence type="ECO:0000313" key="1">
    <source>
        <dbReference type="EMBL" id="OMJ16547.1"/>
    </source>
</evidence>
<proteinExistence type="predicted"/>
<dbReference type="EMBL" id="LSSN01002304">
    <property type="protein sequence ID" value="OMJ16547.1"/>
    <property type="molecule type" value="Genomic_DNA"/>
</dbReference>
<name>A0A1R1XPI6_9FUNG</name>
<reference evidence="1 3" key="1">
    <citation type="submission" date="2017-01" db="EMBL/GenBank/DDBJ databases">
        <authorList>
            <person name="Mah S.A."/>
            <person name="Swanson W.J."/>
            <person name="Moy G.W."/>
            <person name="Vacquier V.D."/>
        </authorList>
    </citation>
    <scope>NUCLEOTIDE SEQUENCE [LARGE SCALE GENOMIC DNA]</scope>
    <source>
        <strain evidence="1 3">GSMNP</strain>
    </source>
</reference>
<accession>A0A1R1XPI6</accession>
<dbReference type="AlphaFoldDB" id="A0A1R1XPI6"/>